<feature type="transmembrane region" description="Helical" evidence="1">
    <location>
        <begin position="315"/>
        <end position="336"/>
    </location>
</feature>
<dbReference type="Proteomes" id="UP000327236">
    <property type="component" value="Unassembled WGS sequence"/>
</dbReference>
<feature type="transmembrane region" description="Helical" evidence="1">
    <location>
        <begin position="131"/>
        <end position="149"/>
    </location>
</feature>
<evidence type="ECO:0000256" key="1">
    <source>
        <dbReference type="SAM" id="Phobius"/>
    </source>
</evidence>
<feature type="transmembrane region" description="Helical" evidence="1">
    <location>
        <begin position="285"/>
        <end position="303"/>
    </location>
</feature>
<keyword evidence="1" id="KW-0472">Membrane</keyword>
<feature type="transmembrane region" description="Helical" evidence="1">
    <location>
        <begin position="12"/>
        <end position="33"/>
    </location>
</feature>
<dbReference type="PANTHER" id="PTHR38454">
    <property type="entry name" value="INTEGRAL MEMBRANE PROTEIN-RELATED"/>
    <property type="match status" value="1"/>
</dbReference>
<feature type="transmembrane region" description="Helical" evidence="1">
    <location>
        <begin position="372"/>
        <end position="390"/>
    </location>
</feature>
<proteinExistence type="predicted"/>
<keyword evidence="1" id="KW-1133">Transmembrane helix</keyword>
<dbReference type="InterPro" id="IPR018580">
    <property type="entry name" value="Uncharacterised_YfhO"/>
</dbReference>
<dbReference type="AlphaFoldDB" id="A0A5N1IE49"/>
<dbReference type="OrthoDB" id="9815466at2"/>
<keyword evidence="1" id="KW-0812">Transmembrane</keyword>
<dbReference type="EMBL" id="VYWW01000009">
    <property type="protein sequence ID" value="KAA9323366.1"/>
    <property type="molecule type" value="Genomic_DNA"/>
</dbReference>
<sequence length="855" mass="98284">MKKMKMNYQNKHINTILYLLSFFIPFAIFASYFTMHGMRILTVDLGQQYIDLLAFYKDHFFNPAAYNYSFTNGLGGSLIGTFFYYLASPFNILLLFFTKSQLPIAIYWLISLKVGTVGLTSYYYFQKNYQKIYSLAGSIAFALSGYIIAYNLNLMWLDSLILLPLLILQIRKTGQKNWLILVTFLLWVTNFYTGYMALVFGFFYFCIYLYNHPTNWQKKLFNYLAKSVIATLLAAFALIPTIYEIINNKNSSAVFNWGIQFTPYKMLGKFISGSYTFHEMQTGLPNVYITVLLFLVSLTYFLSNKFSLKERFSNALLILFLFVSCWFNPLVLFWHLGQFPTWYPARFSFVISFLLIEFALKVLSKQAKFSIAQLILIILVSVGLFTWLLTKNRFEFLDHNKVLISLVFAALLIIIVAAFPLRNILVQGIILSLTIIATALNLSSSLNSISYQVNEDYSNFTENVANATTIIKRHDSSLYRLEKTFSRSDDDPFSDNYYGLSVFNSIANSKITNFISYQGLAHNSNAFINKFSTQVLDSLLGVKYTLQPYYGNDNVKTSQRMKYNNQLYRTDINSMAFGGDFKQISYAINQTALPLAYVSQRNWATNYFENEPIKNQQSFYTAATGDKTNLFTTINLPNAQLENAKTNGNFNYQKKVFSQTATVSFTFTPQTNNSYYLQLPANLTGKVASLTINGENVDIEARYDQVRLINIANKQKGKKLVLTFTLLKNKANLANIVIWELNSKHLTDTLIKLKENQPTVKEIKAGTIETSTFTTSGSQTLRTSIPYDNNWVIYDNGKKINYTKFTNTFLEIQLVDGKHQIKFVYVPHQFYLGLLISLITGICLLAYYFYHKRNQ</sequence>
<accession>A0A5N1IE49</accession>
<feature type="transmembrane region" description="Helical" evidence="1">
    <location>
        <begin position="830"/>
        <end position="850"/>
    </location>
</feature>
<gene>
    <name evidence="2" type="ORF">F6H94_03155</name>
</gene>
<feature type="transmembrane region" description="Helical" evidence="1">
    <location>
        <begin position="223"/>
        <end position="243"/>
    </location>
</feature>
<feature type="transmembrane region" description="Helical" evidence="1">
    <location>
        <begin position="104"/>
        <end position="125"/>
    </location>
</feature>
<dbReference type="Pfam" id="PF09586">
    <property type="entry name" value="YfhO"/>
    <property type="match status" value="1"/>
</dbReference>
<organism evidence="2 3">
    <name type="scientific">Lactobacillus jensenii</name>
    <dbReference type="NCBI Taxonomy" id="109790"/>
    <lineage>
        <taxon>Bacteria</taxon>
        <taxon>Bacillati</taxon>
        <taxon>Bacillota</taxon>
        <taxon>Bacilli</taxon>
        <taxon>Lactobacillales</taxon>
        <taxon>Lactobacillaceae</taxon>
        <taxon>Lactobacillus</taxon>
    </lineage>
</organism>
<feature type="transmembrane region" description="Helical" evidence="1">
    <location>
        <begin position="191"/>
        <end position="211"/>
    </location>
</feature>
<evidence type="ECO:0000313" key="2">
    <source>
        <dbReference type="EMBL" id="KAA9323366.1"/>
    </source>
</evidence>
<name>A0A5N1IE49_LACJE</name>
<comment type="caution">
    <text evidence="2">The sequence shown here is derived from an EMBL/GenBank/DDBJ whole genome shotgun (WGS) entry which is preliminary data.</text>
</comment>
<feature type="transmembrane region" description="Helical" evidence="1">
    <location>
        <begin position="402"/>
        <end position="421"/>
    </location>
</feature>
<protein>
    <submittedName>
        <fullName evidence="2">YfhO family protein</fullName>
    </submittedName>
</protein>
<evidence type="ECO:0000313" key="3">
    <source>
        <dbReference type="Proteomes" id="UP000327236"/>
    </source>
</evidence>
<dbReference type="PANTHER" id="PTHR38454:SF1">
    <property type="entry name" value="INTEGRAL MEMBRANE PROTEIN"/>
    <property type="match status" value="1"/>
</dbReference>
<reference evidence="2 3" key="1">
    <citation type="submission" date="2019-09" db="EMBL/GenBank/DDBJ databases">
        <title>Draft genome sequence assemblies of isolates from the urinary tract.</title>
        <authorList>
            <person name="Mores C.R."/>
            <person name="Putonti C."/>
            <person name="Wolfe A.J."/>
        </authorList>
    </citation>
    <scope>NUCLEOTIDE SEQUENCE [LARGE SCALE GENOMIC DNA]</scope>
    <source>
        <strain evidence="2 3">UMB246</strain>
    </source>
</reference>